<keyword evidence="3" id="KW-1185">Reference proteome</keyword>
<dbReference type="GO" id="GO:0003723">
    <property type="term" value="F:RNA binding"/>
    <property type="evidence" value="ECO:0007669"/>
    <property type="project" value="TreeGrafter"/>
</dbReference>
<feature type="transmembrane region" description="Helical" evidence="1">
    <location>
        <begin position="172"/>
        <end position="198"/>
    </location>
</feature>
<gene>
    <name evidence="2" type="ORF">QTG54_005424</name>
</gene>
<name>A0AAD8YE88_9STRA</name>
<dbReference type="EMBL" id="JATAAI010000008">
    <property type="protein sequence ID" value="KAK1743827.1"/>
    <property type="molecule type" value="Genomic_DNA"/>
</dbReference>
<protein>
    <submittedName>
        <fullName evidence="2">Pre-mRNA-splicing factor CWC22</fullName>
    </submittedName>
</protein>
<dbReference type="GO" id="GO:0000398">
    <property type="term" value="P:mRNA splicing, via spliceosome"/>
    <property type="evidence" value="ECO:0007669"/>
    <property type="project" value="TreeGrafter"/>
</dbReference>
<keyword evidence="1" id="KW-0472">Membrane</keyword>
<organism evidence="2 3">
    <name type="scientific">Skeletonema marinoi</name>
    <dbReference type="NCBI Taxonomy" id="267567"/>
    <lineage>
        <taxon>Eukaryota</taxon>
        <taxon>Sar</taxon>
        <taxon>Stramenopiles</taxon>
        <taxon>Ochrophyta</taxon>
        <taxon>Bacillariophyta</taxon>
        <taxon>Coscinodiscophyceae</taxon>
        <taxon>Thalassiosirophycidae</taxon>
        <taxon>Thalassiosirales</taxon>
        <taxon>Skeletonemataceae</taxon>
        <taxon>Skeletonema</taxon>
        <taxon>Skeletonema marinoi-dohrnii complex</taxon>
    </lineage>
</organism>
<evidence type="ECO:0000313" key="3">
    <source>
        <dbReference type="Proteomes" id="UP001224775"/>
    </source>
</evidence>
<proteinExistence type="predicted"/>
<dbReference type="InterPro" id="IPR050781">
    <property type="entry name" value="CWC22_splicing_factor"/>
</dbReference>
<evidence type="ECO:0000256" key="1">
    <source>
        <dbReference type="SAM" id="Phobius"/>
    </source>
</evidence>
<keyword evidence="1" id="KW-1133">Transmembrane helix</keyword>
<keyword evidence="1" id="KW-0812">Transmembrane</keyword>
<comment type="caution">
    <text evidence="2">The sequence shown here is derived from an EMBL/GenBank/DDBJ whole genome shotgun (WGS) entry which is preliminary data.</text>
</comment>
<dbReference type="AlphaFoldDB" id="A0AAD8YE88"/>
<reference evidence="2" key="1">
    <citation type="submission" date="2023-06" db="EMBL/GenBank/DDBJ databases">
        <title>Survivors Of The Sea: Transcriptome response of Skeletonema marinoi to long-term dormancy.</title>
        <authorList>
            <person name="Pinder M.I.M."/>
            <person name="Kourtchenko O."/>
            <person name="Robertson E.K."/>
            <person name="Larsson T."/>
            <person name="Maumus F."/>
            <person name="Osuna-Cruz C.M."/>
            <person name="Vancaester E."/>
            <person name="Stenow R."/>
            <person name="Vandepoele K."/>
            <person name="Ploug H."/>
            <person name="Bruchert V."/>
            <person name="Godhe A."/>
            <person name="Topel M."/>
        </authorList>
    </citation>
    <scope>NUCLEOTIDE SEQUENCE</scope>
    <source>
        <strain evidence="2">R05AC</strain>
    </source>
</reference>
<sequence length="207" mass="23267">MWPSCLVIYCTLIRSRGRLSCIHLNEDETTSSSRIFIKILVQEMAEAMGMVTLKQRFDTDNPDPDGLLATGGEETAALAIANNTNPDAASSREWFKGMFPKDNARNTRYAINFFTSIGLGPLTDGMREFLKNAPKLILAQAQAQAQRKRNKRWTTAMLPQLSRVAHQIQAALIARVAALFFELVVVVYFFFVIQLLLVGQPKKEEEQ</sequence>
<accession>A0AAD8YE88</accession>
<dbReference type="GO" id="GO:0071013">
    <property type="term" value="C:catalytic step 2 spliceosome"/>
    <property type="evidence" value="ECO:0007669"/>
    <property type="project" value="TreeGrafter"/>
</dbReference>
<dbReference type="PANTHER" id="PTHR18034:SF3">
    <property type="entry name" value="PRE-MRNA-SPLICING FACTOR CWC22 HOMOLOG"/>
    <property type="match status" value="1"/>
</dbReference>
<dbReference type="Proteomes" id="UP001224775">
    <property type="component" value="Unassembled WGS sequence"/>
</dbReference>
<evidence type="ECO:0000313" key="2">
    <source>
        <dbReference type="EMBL" id="KAK1743827.1"/>
    </source>
</evidence>
<dbReference type="PANTHER" id="PTHR18034">
    <property type="entry name" value="CELL CYCLE CONTROL PROTEIN CWF22-RELATED"/>
    <property type="match status" value="1"/>
</dbReference>